<reference evidence="1 2" key="1">
    <citation type="submission" date="2013-05" db="EMBL/GenBank/DDBJ databases">
        <title>Genome assembly of Chondromyces apiculatus DSM 436.</title>
        <authorList>
            <person name="Sharma G."/>
            <person name="Khatri I."/>
            <person name="Kaur C."/>
            <person name="Mayilraj S."/>
            <person name="Subramanian S."/>
        </authorList>
    </citation>
    <scope>NUCLEOTIDE SEQUENCE [LARGE SCALE GENOMIC DNA]</scope>
    <source>
        <strain evidence="1 2">DSM 436</strain>
    </source>
</reference>
<dbReference type="Proteomes" id="UP000019678">
    <property type="component" value="Unassembled WGS sequence"/>
</dbReference>
<keyword evidence="2" id="KW-1185">Reference proteome</keyword>
<evidence type="ECO:0000313" key="1">
    <source>
        <dbReference type="EMBL" id="EYF03650.1"/>
    </source>
</evidence>
<gene>
    <name evidence="1" type="ORF">CAP_5261</name>
</gene>
<protein>
    <submittedName>
        <fullName evidence="1">Uncharacterized protein</fullName>
    </submittedName>
</protein>
<comment type="caution">
    <text evidence="1">The sequence shown here is derived from an EMBL/GenBank/DDBJ whole genome shotgun (WGS) entry which is preliminary data.</text>
</comment>
<dbReference type="RefSeq" id="WP_044245504.1">
    <property type="nucleotide sequence ID" value="NZ_ASRX01000043.1"/>
</dbReference>
<accession>A0A017T4B4</accession>
<evidence type="ECO:0000313" key="2">
    <source>
        <dbReference type="Proteomes" id="UP000019678"/>
    </source>
</evidence>
<sequence>MDPTKSTPPQSAASTSADLQFADYHAPSLKSGVYRIEVTQAIAADGIPAGEQFSTSQRFAVQGERFRLTPDAIHAVFPPAGSIGDHGTVLPHVILNRTTLPWERIAARDAPIEEVPAAPWLALLVFDEAEKPEPKLCTLAELQEATDGWPGVAREPGQEAEDQVTVIEVARSLFERLVPSIEALRYLAHVRRQVDAGGALVGSERAVVLGSRLPSPSGVSVAHLVSVEERYVRRTGAEAFVFDTGAGSDGAIRLVSLASWRFACVTPKASFMGLLVHLDKEPSTLRLPPPPAAQSAPAGKDAANLQQASARAAEALLRRGYVPCSHLLRAGERTVSWYHGPLTPLRDAPADVAAIASVKLADALVRYHEDHGMFDVSYAAAWELGRLLALDSGVMSVALYRWKHAHARFTHAGAALVEAHLPTSPAAALTPSLPAAASTWLEGARLLQGIPFDYLVPDERLLPIESIRFFQIDARWIACLFAGALSLGGPASASAAQQAQEEIERLSSGAGRPVSGFLLRSAVVAGFPAMTVDGYCLAGGEVGDPDRTFPDEARATLLRMDRLSPSVLLCLFSAAVDVVVFHLPPEVVHAGLLVDPETSLLSKRLRRGDGEETQVKLDAIPWRGEEASRVVDVDALVASIAAKAPALGLDTPIAPAMFGLQMLEGAPRVRFLIARED</sequence>
<dbReference type="OrthoDB" id="4846903at2"/>
<organism evidence="1 2">
    <name type="scientific">Chondromyces apiculatus DSM 436</name>
    <dbReference type="NCBI Taxonomy" id="1192034"/>
    <lineage>
        <taxon>Bacteria</taxon>
        <taxon>Pseudomonadati</taxon>
        <taxon>Myxococcota</taxon>
        <taxon>Polyangia</taxon>
        <taxon>Polyangiales</taxon>
        <taxon>Polyangiaceae</taxon>
        <taxon>Chondromyces</taxon>
    </lineage>
</organism>
<dbReference type="STRING" id="1192034.CAP_5261"/>
<dbReference type="EMBL" id="ASRX01000043">
    <property type="protein sequence ID" value="EYF03650.1"/>
    <property type="molecule type" value="Genomic_DNA"/>
</dbReference>
<dbReference type="eggNOG" id="ENOG502Z976">
    <property type="taxonomic scope" value="Bacteria"/>
</dbReference>
<proteinExistence type="predicted"/>
<dbReference type="AlphaFoldDB" id="A0A017T4B4"/>
<name>A0A017T4B4_9BACT</name>